<evidence type="ECO:0000259" key="11">
    <source>
        <dbReference type="Pfam" id="PF07730"/>
    </source>
</evidence>
<feature type="transmembrane region" description="Helical" evidence="9">
    <location>
        <begin position="118"/>
        <end position="140"/>
    </location>
</feature>
<dbReference type="AlphaFoldDB" id="A0A9X2ZZ11"/>
<dbReference type="SUPFAM" id="SSF55874">
    <property type="entry name" value="ATPase domain of HSP90 chaperone/DNA topoisomerase II/histidine kinase"/>
    <property type="match status" value="1"/>
</dbReference>
<keyword evidence="9" id="KW-0472">Membrane</keyword>
<dbReference type="EC" id="2.7.13.3" evidence="2"/>
<evidence type="ECO:0000256" key="5">
    <source>
        <dbReference type="ARBA" id="ARBA00022741"/>
    </source>
</evidence>
<evidence type="ECO:0000313" key="12">
    <source>
        <dbReference type="EMBL" id="MCS7475438.1"/>
    </source>
</evidence>
<dbReference type="GO" id="GO:0000155">
    <property type="term" value="F:phosphorelay sensor kinase activity"/>
    <property type="evidence" value="ECO:0007669"/>
    <property type="project" value="InterPro"/>
</dbReference>
<dbReference type="InterPro" id="IPR036890">
    <property type="entry name" value="HATPase_C_sf"/>
</dbReference>
<proteinExistence type="predicted"/>
<protein>
    <recommendedName>
        <fullName evidence="2">histidine kinase</fullName>
        <ecNumber evidence="2">2.7.13.3</ecNumber>
    </recommendedName>
</protein>
<dbReference type="GO" id="GO:0046983">
    <property type="term" value="F:protein dimerization activity"/>
    <property type="evidence" value="ECO:0007669"/>
    <property type="project" value="InterPro"/>
</dbReference>
<evidence type="ECO:0000313" key="13">
    <source>
        <dbReference type="Proteomes" id="UP001141259"/>
    </source>
</evidence>
<dbReference type="CDD" id="cd16917">
    <property type="entry name" value="HATPase_UhpB-NarQ-NarX-like"/>
    <property type="match status" value="1"/>
</dbReference>
<keyword evidence="7" id="KW-0067">ATP-binding</keyword>
<feature type="transmembrane region" description="Helical" evidence="9">
    <location>
        <begin position="146"/>
        <end position="163"/>
    </location>
</feature>
<keyword evidence="13" id="KW-1185">Reference proteome</keyword>
<feature type="domain" description="Histidine kinase/HSP90-like ATPase" evidence="10">
    <location>
        <begin position="313"/>
        <end position="393"/>
    </location>
</feature>
<dbReference type="Gene3D" id="1.20.5.1930">
    <property type="match status" value="1"/>
</dbReference>
<keyword evidence="6 12" id="KW-0418">Kinase</keyword>
<comment type="catalytic activity">
    <reaction evidence="1">
        <text>ATP + protein L-histidine = ADP + protein N-phospho-L-histidine.</text>
        <dbReference type="EC" id="2.7.13.3"/>
    </reaction>
</comment>
<feature type="transmembrane region" description="Helical" evidence="9">
    <location>
        <begin position="54"/>
        <end position="72"/>
    </location>
</feature>
<dbReference type="PANTHER" id="PTHR24421:SF10">
    <property type="entry name" value="NITRATE_NITRITE SENSOR PROTEIN NARQ"/>
    <property type="match status" value="1"/>
</dbReference>
<evidence type="ECO:0000259" key="10">
    <source>
        <dbReference type="Pfam" id="PF02518"/>
    </source>
</evidence>
<dbReference type="Pfam" id="PF02518">
    <property type="entry name" value="HATPase_c"/>
    <property type="match status" value="1"/>
</dbReference>
<dbReference type="PANTHER" id="PTHR24421">
    <property type="entry name" value="NITRATE/NITRITE SENSOR PROTEIN NARX-RELATED"/>
    <property type="match status" value="1"/>
</dbReference>
<keyword evidence="3" id="KW-0597">Phosphoprotein</keyword>
<accession>A0A9X2ZZ11</accession>
<name>A0A9X2ZZ11_9PSEU</name>
<reference evidence="12" key="1">
    <citation type="submission" date="2022-08" db="EMBL/GenBank/DDBJ databases">
        <authorList>
            <person name="Tistechok S."/>
            <person name="Samborskyy M."/>
            <person name="Roman I."/>
        </authorList>
    </citation>
    <scope>NUCLEOTIDE SEQUENCE</scope>
    <source>
        <strain evidence="12">DSM 103496</strain>
    </source>
</reference>
<keyword evidence="9" id="KW-1133">Transmembrane helix</keyword>
<evidence type="ECO:0000256" key="1">
    <source>
        <dbReference type="ARBA" id="ARBA00000085"/>
    </source>
</evidence>
<keyword evidence="9" id="KW-0812">Transmembrane</keyword>
<dbReference type="Gene3D" id="3.30.565.10">
    <property type="entry name" value="Histidine kinase-like ATPase, C-terminal domain"/>
    <property type="match status" value="1"/>
</dbReference>
<evidence type="ECO:0000256" key="3">
    <source>
        <dbReference type="ARBA" id="ARBA00022553"/>
    </source>
</evidence>
<comment type="caution">
    <text evidence="12">The sequence shown here is derived from an EMBL/GenBank/DDBJ whole genome shotgun (WGS) entry which is preliminary data.</text>
</comment>
<evidence type="ECO:0000256" key="6">
    <source>
        <dbReference type="ARBA" id="ARBA00022777"/>
    </source>
</evidence>
<organism evidence="12 13">
    <name type="scientific">Umezawaea endophytica</name>
    <dbReference type="NCBI Taxonomy" id="1654476"/>
    <lineage>
        <taxon>Bacteria</taxon>
        <taxon>Bacillati</taxon>
        <taxon>Actinomycetota</taxon>
        <taxon>Actinomycetes</taxon>
        <taxon>Pseudonocardiales</taxon>
        <taxon>Pseudonocardiaceae</taxon>
        <taxon>Umezawaea</taxon>
    </lineage>
</organism>
<dbReference type="InterPro" id="IPR050482">
    <property type="entry name" value="Sensor_HK_TwoCompSys"/>
</dbReference>
<dbReference type="EMBL" id="JANYMP010000001">
    <property type="protein sequence ID" value="MCS7475438.1"/>
    <property type="molecule type" value="Genomic_DNA"/>
</dbReference>
<gene>
    <name evidence="12" type="ORF">NZH93_01115</name>
</gene>
<evidence type="ECO:0000256" key="9">
    <source>
        <dbReference type="SAM" id="Phobius"/>
    </source>
</evidence>
<evidence type="ECO:0000256" key="7">
    <source>
        <dbReference type="ARBA" id="ARBA00022840"/>
    </source>
</evidence>
<keyword evidence="5" id="KW-0547">Nucleotide-binding</keyword>
<dbReference type="GO" id="GO:0016020">
    <property type="term" value="C:membrane"/>
    <property type="evidence" value="ECO:0007669"/>
    <property type="project" value="InterPro"/>
</dbReference>
<evidence type="ECO:0000256" key="2">
    <source>
        <dbReference type="ARBA" id="ARBA00012438"/>
    </source>
</evidence>
<dbReference type="Pfam" id="PF07730">
    <property type="entry name" value="HisKA_3"/>
    <property type="match status" value="1"/>
</dbReference>
<dbReference type="GO" id="GO:0005524">
    <property type="term" value="F:ATP binding"/>
    <property type="evidence" value="ECO:0007669"/>
    <property type="project" value="UniProtKB-KW"/>
</dbReference>
<evidence type="ECO:0000256" key="8">
    <source>
        <dbReference type="ARBA" id="ARBA00023012"/>
    </source>
</evidence>
<feature type="domain" description="Signal transduction histidine kinase subgroup 3 dimerisation and phosphoacceptor" evidence="11">
    <location>
        <begin position="199"/>
        <end position="271"/>
    </location>
</feature>
<evidence type="ECO:0000256" key="4">
    <source>
        <dbReference type="ARBA" id="ARBA00022679"/>
    </source>
</evidence>
<dbReference type="InterPro" id="IPR003594">
    <property type="entry name" value="HATPase_dom"/>
</dbReference>
<dbReference type="RefSeq" id="WP_259620955.1">
    <property type="nucleotide sequence ID" value="NZ_JANYMP010000001.1"/>
</dbReference>
<sequence length="413" mass="42972">MTGRTMDVGRALVHLVPGRDHDVARSLARQSVLVAAVCLVTDAASFVTRGPADLGALDALILVGLVAVDAALASSPRYSGWVALAHAALVPVLALVLPGRSATTAGLLVSAYRAGAWLPRRSAALSLTALALGVLVSLLIGGSTEPFAVVTLVTANSVLPWLVGRYTTARKAHVDELRRQRENALRDAQAEVDKAVTREREAIANDLHDVISHHVSAIGVHAAAARLNLGDQASATAAEGPVTTSLTAVEASSRAAMVDLRRLLDLLHEGDESSSQPGLGKLQELFDGVRSSGLRVAFAVYNDPALIPGPVDTALYRVAQEMMTNALRHGDGTAVRVELDYGHDHVSITARNPVGSDAVLAARGALVGQRGSGRGLDGIRTRAEAVGGSATCGLVEDGQYWETSVTMPTGSRS</sequence>
<keyword evidence="4" id="KW-0808">Transferase</keyword>
<dbReference type="InterPro" id="IPR011712">
    <property type="entry name" value="Sig_transdc_His_kin_sub3_dim/P"/>
</dbReference>
<keyword evidence="8" id="KW-0902">Two-component regulatory system</keyword>
<dbReference type="Proteomes" id="UP001141259">
    <property type="component" value="Unassembled WGS sequence"/>
</dbReference>